<proteinExistence type="predicted"/>
<sequence>MTLSINLSINVESSKDRWIEKDQVCIQYHDTWVTKTIPWTENNLKLVVSNDLMCGISSTGRKGKDAITETWCYYVDIDDPTRHGDDLIDHVHRCFNRHGIAHAISTSVNNKREKKKPSGEILPACPRLKVLIPLAQPIPLATNVQKKIWEHNKVRCFAYIQKILGEDISLDKSSHDANRYSYRANINADNFEWRFSDGKPLPLHKVLKAPCTFIQKLIDDGVTGTEAGDELYYEHCKVEVEKKRAAKLKDIELKRIDVKRQHQMVMTAAKFFFSQNRDRSDWVQVCQAFVNEHLGCLSDHTTLTRGELVSFTPSFSHDAVKAGTIVHLAKKYGWTTPSNKPNIEDIKVSKSMESALSFLNNKA</sequence>
<dbReference type="AlphaFoldDB" id="A0A1T4VS07"/>
<evidence type="ECO:0000313" key="1">
    <source>
        <dbReference type="EMBL" id="SKA67763.1"/>
    </source>
</evidence>
<organism evidence="1 2">
    <name type="scientific">Enterovibrio nigricans DSM 22720</name>
    <dbReference type="NCBI Taxonomy" id="1121868"/>
    <lineage>
        <taxon>Bacteria</taxon>
        <taxon>Pseudomonadati</taxon>
        <taxon>Pseudomonadota</taxon>
        <taxon>Gammaproteobacteria</taxon>
        <taxon>Vibrionales</taxon>
        <taxon>Vibrionaceae</taxon>
        <taxon>Enterovibrio</taxon>
    </lineage>
</organism>
<gene>
    <name evidence="1" type="ORF">SAMN02745132_04237</name>
</gene>
<evidence type="ECO:0000313" key="2">
    <source>
        <dbReference type="Proteomes" id="UP000190162"/>
    </source>
</evidence>
<reference evidence="2" key="1">
    <citation type="submission" date="2017-02" db="EMBL/GenBank/DDBJ databases">
        <authorList>
            <person name="Varghese N."/>
            <person name="Submissions S."/>
        </authorList>
    </citation>
    <scope>NUCLEOTIDE SEQUENCE [LARGE SCALE GENOMIC DNA]</scope>
    <source>
        <strain evidence="2">DSM 22720</strain>
    </source>
</reference>
<keyword evidence="2" id="KW-1185">Reference proteome</keyword>
<dbReference type="Proteomes" id="UP000190162">
    <property type="component" value="Unassembled WGS sequence"/>
</dbReference>
<protein>
    <recommendedName>
        <fullName evidence="3">Primase C-terminal 1 domain-containing protein</fullName>
    </recommendedName>
</protein>
<accession>A0A1T4VS07</accession>
<evidence type="ECO:0008006" key="3">
    <source>
        <dbReference type="Google" id="ProtNLM"/>
    </source>
</evidence>
<dbReference type="EMBL" id="FUXU01000095">
    <property type="protein sequence ID" value="SKA67763.1"/>
    <property type="molecule type" value="Genomic_DNA"/>
</dbReference>
<name>A0A1T4VS07_9GAMM</name>